<dbReference type="PANTHER" id="PTHR11941:SF45">
    <property type="entry name" value="ENOYL-COA DELTA ISOMERASE 1, MITOCHONDRIAL"/>
    <property type="match status" value="1"/>
</dbReference>
<dbReference type="Proteomes" id="UP001231518">
    <property type="component" value="Chromosome 4"/>
</dbReference>
<sequence length="285" mass="31574">MFHLRKISTSARVSCRLLSSQVKPLVSVSVDNEGIALMKLDRAPVNSISVEVLQSLQKSICEVEKNQCKGLVLASASPTIFSAGLDLYEFYKPDPKRFMLLTHSIYDAVLKIFGTDIITTMAINGYTGAGACVLATAFDYRAMTTGRAVIGLNDTAVGISPALWIVQLMTRLMGPKNAEYACTSSVMYPAEKALQVGLIDEVATDKEDAIEKCKAFIRSYDHISPVIRATTKRAIRQEFITDFESNRKKYAEDSLARAMNPDFQETIERYIQSIKQRHAAKALNK</sequence>
<dbReference type="CDD" id="cd06558">
    <property type="entry name" value="crotonase-like"/>
    <property type="match status" value="1"/>
</dbReference>
<dbReference type="PANTHER" id="PTHR11941">
    <property type="entry name" value="ENOYL-COA HYDRATASE-RELATED"/>
    <property type="match status" value="1"/>
</dbReference>
<dbReference type="InterPro" id="IPR029045">
    <property type="entry name" value="ClpP/crotonase-like_dom_sf"/>
</dbReference>
<organism evidence="1 2">
    <name type="scientific">Mythimna separata</name>
    <name type="common">Oriental armyworm</name>
    <name type="synonym">Pseudaletia separata</name>
    <dbReference type="NCBI Taxonomy" id="271217"/>
    <lineage>
        <taxon>Eukaryota</taxon>
        <taxon>Metazoa</taxon>
        <taxon>Ecdysozoa</taxon>
        <taxon>Arthropoda</taxon>
        <taxon>Hexapoda</taxon>
        <taxon>Insecta</taxon>
        <taxon>Pterygota</taxon>
        <taxon>Neoptera</taxon>
        <taxon>Endopterygota</taxon>
        <taxon>Lepidoptera</taxon>
        <taxon>Glossata</taxon>
        <taxon>Ditrysia</taxon>
        <taxon>Noctuoidea</taxon>
        <taxon>Noctuidae</taxon>
        <taxon>Noctuinae</taxon>
        <taxon>Hadenini</taxon>
        <taxon>Mythimna</taxon>
    </lineage>
</organism>
<gene>
    <name evidence="1" type="ORF">PYW07_013986</name>
</gene>
<reference evidence="1" key="1">
    <citation type="submission" date="2023-03" db="EMBL/GenBank/DDBJ databases">
        <title>Chromosome-level genomes of two armyworms, Mythimna separata and Mythimna loreyi, provide insights into the biosynthesis and reception of sex pheromones.</title>
        <authorList>
            <person name="Zhao H."/>
        </authorList>
    </citation>
    <scope>NUCLEOTIDE SEQUENCE</scope>
    <source>
        <strain evidence="1">BeijingLab</strain>
        <tissue evidence="1">Pupa</tissue>
    </source>
</reference>
<comment type="caution">
    <text evidence="1">The sequence shown here is derived from an EMBL/GenBank/DDBJ whole genome shotgun (WGS) entry which is preliminary data.</text>
</comment>
<dbReference type="GO" id="GO:0005739">
    <property type="term" value="C:mitochondrion"/>
    <property type="evidence" value="ECO:0007669"/>
    <property type="project" value="TreeGrafter"/>
</dbReference>
<proteinExistence type="predicted"/>
<dbReference type="GO" id="GO:0006635">
    <property type="term" value="P:fatty acid beta-oxidation"/>
    <property type="evidence" value="ECO:0007669"/>
    <property type="project" value="TreeGrafter"/>
</dbReference>
<dbReference type="AlphaFoldDB" id="A0AAD8DQD5"/>
<dbReference type="Gene3D" id="3.90.226.10">
    <property type="entry name" value="2-enoyl-CoA Hydratase, Chain A, domain 1"/>
    <property type="match status" value="1"/>
</dbReference>
<dbReference type="SUPFAM" id="SSF52096">
    <property type="entry name" value="ClpP/crotonase"/>
    <property type="match status" value="1"/>
</dbReference>
<name>A0AAD8DQD5_MYTSE</name>
<keyword evidence="2" id="KW-1185">Reference proteome</keyword>
<evidence type="ECO:0000313" key="2">
    <source>
        <dbReference type="Proteomes" id="UP001231518"/>
    </source>
</evidence>
<dbReference type="EMBL" id="JARGEI010000020">
    <property type="protein sequence ID" value="KAJ8713616.1"/>
    <property type="molecule type" value="Genomic_DNA"/>
</dbReference>
<protein>
    <submittedName>
        <fullName evidence="1">Uncharacterized protein</fullName>
    </submittedName>
</protein>
<dbReference type="Gene3D" id="6.10.250.170">
    <property type="match status" value="1"/>
</dbReference>
<dbReference type="InterPro" id="IPR001753">
    <property type="entry name" value="Enoyl-CoA_hydra/iso"/>
</dbReference>
<accession>A0AAD8DQD5</accession>
<evidence type="ECO:0000313" key="1">
    <source>
        <dbReference type="EMBL" id="KAJ8713616.1"/>
    </source>
</evidence>
<dbReference type="Pfam" id="PF00378">
    <property type="entry name" value="ECH_1"/>
    <property type="match status" value="1"/>
</dbReference>